<feature type="signal peptide" evidence="15">
    <location>
        <begin position="1"/>
        <end position="21"/>
    </location>
</feature>
<keyword evidence="18" id="KW-1185">Reference proteome</keyword>
<evidence type="ECO:0000256" key="12">
    <source>
        <dbReference type="ARBA" id="ARBA00032214"/>
    </source>
</evidence>
<evidence type="ECO:0000313" key="17">
    <source>
        <dbReference type="EMBL" id="AZG44056.1"/>
    </source>
</evidence>
<keyword evidence="8" id="KW-0862">Zinc</keyword>
<dbReference type="Pfam" id="PF02163">
    <property type="entry name" value="Peptidase_M50"/>
    <property type="match status" value="1"/>
</dbReference>
<dbReference type="GO" id="GO:0004222">
    <property type="term" value="F:metalloendopeptidase activity"/>
    <property type="evidence" value="ECO:0007669"/>
    <property type="project" value="InterPro"/>
</dbReference>
<name>A0A3G8JG52_9ACTN</name>
<dbReference type="RefSeq" id="WP_124706995.1">
    <property type="nucleotide sequence ID" value="NZ_CP033972.1"/>
</dbReference>
<evidence type="ECO:0000256" key="6">
    <source>
        <dbReference type="ARBA" id="ARBA00022692"/>
    </source>
</evidence>
<organism evidence="17 18">
    <name type="scientific">Gordonia insulae</name>
    <dbReference type="NCBI Taxonomy" id="2420509"/>
    <lineage>
        <taxon>Bacteria</taxon>
        <taxon>Bacillati</taxon>
        <taxon>Actinomycetota</taxon>
        <taxon>Actinomycetes</taxon>
        <taxon>Mycobacteriales</taxon>
        <taxon>Gordoniaceae</taxon>
        <taxon>Gordonia</taxon>
    </lineage>
</organism>
<sequence>MSFALGVALFAAALLLSVAWHECGHMWAAQATGMKVRRYFVGFGPTVWSTRRGETEYGVKAFPLGGFCDIAGMTPYDEISEEDRPRAMYLQKPWKRLVVLFAGPAQNFILGFVLVVIVGAIFGLPNISQDPVPATVSKVDCVPASTTYFTDKKPESTPCAAADGPAEVAGLRAGDTIVAVNGAPVSDYAQVSEKITDSTGPVALTVDRDGVQREFTITPQPSTVTAPTRDGGTETQQTRKVGIEFSPPPSINHYDGLAVIPASFAFTGDLFVATWDALLSLPSKVSALWTAVTGGERAADTPVSVYGASVMGGQAVERGAWSTFLLLLISINFFLGLFNLVPLLPLDGGHMAIVGYEKARNTVRGWFGRAAGGPVDYVKLMPITYAVVVIMGGFMVLTLTADIINPIKIF</sequence>
<feature type="chain" id="PRO_5039539791" description="Zinc metalloprotease Rip1" evidence="15">
    <location>
        <begin position="22"/>
        <end position="410"/>
    </location>
</feature>
<protein>
    <recommendedName>
        <fullName evidence="4">Zinc metalloprotease Rip1</fullName>
    </recommendedName>
    <alternativeName>
        <fullName evidence="12">S2P endopeptidase</fullName>
    </alternativeName>
    <alternativeName>
        <fullName evidence="13">Site-2-type intramembrane protease</fullName>
    </alternativeName>
</protein>
<dbReference type="PANTHER" id="PTHR42837:SF2">
    <property type="entry name" value="MEMBRANE METALLOPROTEASE ARASP2, CHLOROPLASTIC-RELATED"/>
    <property type="match status" value="1"/>
</dbReference>
<evidence type="ECO:0000256" key="14">
    <source>
        <dbReference type="SAM" id="Phobius"/>
    </source>
</evidence>
<gene>
    <name evidence="17" type="primary">rip1</name>
    <name evidence="17" type="ORF">D7316_00636</name>
</gene>
<dbReference type="Proteomes" id="UP000271469">
    <property type="component" value="Chromosome"/>
</dbReference>
<evidence type="ECO:0000256" key="8">
    <source>
        <dbReference type="ARBA" id="ARBA00022833"/>
    </source>
</evidence>
<reference evidence="17 18" key="1">
    <citation type="submission" date="2018-11" db="EMBL/GenBank/DDBJ databases">
        <title>Gordonia insulae sp. nov., isolated from an island soil.</title>
        <authorList>
            <person name="Kim Y.S."/>
            <person name="Kim S.B."/>
        </authorList>
    </citation>
    <scope>NUCLEOTIDE SEQUENCE [LARGE SCALE GENOMIC DNA]</scope>
    <source>
        <strain evidence="17 18">MMS17-SY073</strain>
    </source>
</reference>
<feature type="transmembrane region" description="Helical" evidence="14">
    <location>
        <begin position="321"/>
        <end position="341"/>
    </location>
</feature>
<evidence type="ECO:0000256" key="10">
    <source>
        <dbReference type="ARBA" id="ARBA00023049"/>
    </source>
</evidence>
<feature type="domain" description="PDZ" evidence="16">
    <location>
        <begin position="163"/>
        <end position="210"/>
    </location>
</feature>
<dbReference type="CDD" id="cd06163">
    <property type="entry name" value="S2P-M50_PDZ_RseP-like"/>
    <property type="match status" value="1"/>
</dbReference>
<evidence type="ECO:0000256" key="3">
    <source>
        <dbReference type="ARBA" id="ARBA00007931"/>
    </source>
</evidence>
<dbReference type="AlphaFoldDB" id="A0A3G8JG52"/>
<keyword evidence="11 14" id="KW-0472">Membrane</keyword>
<comment type="similarity">
    <text evidence="3">Belongs to the peptidase M50B family.</text>
</comment>
<dbReference type="Gene3D" id="2.30.42.10">
    <property type="match status" value="1"/>
</dbReference>
<evidence type="ECO:0000313" key="18">
    <source>
        <dbReference type="Proteomes" id="UP000271469"/>
    </source>
</evidence>
<evidence type="ECO:0000256" key="2">
    <source>
        <dbReference type="ARBA" id="ARBA00004141"/>
    </source>
</evidence>
<feature type="transmembrane region" description="Helical" evidence="14">
    <location>
        <begin position="383"/>
        <end position="404"/>
    </location>
</feature>
<dbReference type="GO" id="GO:0006508">
    <property type="term" value="P:proteolysis"/>
    <property type="evidence" value="ECO:0007669"/>
    <property type="project" value="UniProtKB-KW"/>
</dbReference>
<keyword evidence="9 14" id="KW-1133">Transmembrane helix</keyword>
<dbReference type="GO" id="GO:0016020">
    <property type="term" value="C:membrane"/>
    <property type="evidence" value="ECO:0007669"/>
    <property type="project" value="UniProtKB-SubCell"/>
</dbReference>
<keyword evidence="6 14" id="KW-0812">Transmembrane</keyword>
<evidence type="ECO:0000256" key="13">
    <source>
        <dbReference type="ARBA" id="ARBA00033476"/>
    </source>
</evidence>
<accession>A0A3G8JG52</accession>
<dbReference type="Pfam" id="PF17820">
    <property type="entry name" value="PDZ_6"/>
    <property type="match status" value="1"/>
</dbReference>
<dbReference type="PANTHER" id="PTHR42837">
    <property type="entry name" value="REGULATOR OF SIGMA-E PROTEASE RSEP"/>
    <property type="match status" value="1"/>
</dbReference>
<evidence type="ECO:0000256" key="5">
    <source>
        <dbReference type="ARBA" id="ARBA00022670"/>
    </source>
</evidence>
<evidence type="ECO:0000256" key="9">
    <source>
        <dbReference type="ARBA" id="ARBA00022989"/>
    </source>
</evidence>
<dbReference type="SMART" id="SM00228">
    <property type="entry name" value="PDZ"/>
    <property type="match status" value="1"/>
</dbReference>
<evidence type="ECO:0000256" key="4">
    <source>
        <dbReference type="ARBA" id="ARBA00019897"/>
    </source>
</evidence>
<dbReference type="OrthoDB" id="9782003at2"/>
<dbReference type="InterPro" id="IPR041489">
    <property type="entry name" value="PDZ_6"/>
</dbReference>
<keyword evidence="15" id="KW-0732">Signal</keyword>
<dbReference type="EMBL" id="CP033972">
    <property type="protein sequence ID" value="AZG44056.1"/>
    <property type="molecule type" value="Genomic_DNA"/>
</dbReference>
<keyword evidence="5 17" id="KW-0645">Protease</keyword>
<evidence type="ECO:0000256" key="7">
    <source>
        <dbReference type="ARBA" id="ARBA00022801"/>
    </source>
</evidence>
<comment type="cofactor">
    <cofactor evidence="1">
        <name>Zn(2+)</name>
        <dbReference type="ChEBI" id="CHEBI:29105"/>
    </cofactor>
</comment>
<dbReference type="InterPro" id="IPR001478">
    <property type="entry name" value="PDZ"/>
</dbReference>
<dbReference type="KEGG" id="gom:D7316_00636"/>
<evidence type="ECO:0000256" key="1">
    <source>
        <dbReference type="ARBA" id="ARBA00001947"/>
    </source>
</evidence>
<comment type="subcellular location">
    <subcellularLocation>
        <location evidence="2">Membrane</location>
        <topology evidence="2">Multi-pass membrane protein</topology>
    </subcellularLocation>
</comment>
<dbReference type="SUPFAM" id="SSF50156">
    <property type="entry name" value="PDZ domain-like"/>
    <property type="match status" value="1"/>
</dbReference>
<proteinExistence type="inferred from homology"/>
<dbReference type="InterPro" id="IPR036034">
    <property type="entry name" value="PDZ_sf"/>
</dbReference>
<evidence type="ECO:0000256" key="11">
    <source>
        <dbReference type="ARBA" id="ARBA00023136"/>
    </source>
</evidence>
<dbReference type="PROSITE" id="PS50106">
    <property type="entry name" value="PDZ"/>
    <property type="match status" value="1"/>
</dbReference>
<dbReference type="InterPro" id="IPR008915">
    <property type="entry name" value="Peptidase_M50"/>
</dbReference>
<feature type="transmembrane region" description="Helical" evidence="14">
    <location>
        <begin position="97"/>
        <end position="124"/>
    </location>
</feature>
<keyword evidence="10 17" id="KW-0482">Metalloprotease</keyword>
<keyword evidence="7 17" id="KW-0378">Hydrolase</keyword>
<evidence type="ECO:0000256" key="15">
    <source>
        <dbReference type="SAM" id="SignalP"/>
    </source>
</evidence>
<evidence type="ECO:0000259" key="16">
    <source>
        <dbReference type="PROSITE" id="PS50106"/>
    </source>
</evidence>
<dbReference type="InterPro" id="IPR004387">
    <property type="entry name" value="Pept_M50_Zn"/>
</dbReference>